<dbReference type="InterPro" id="IPR016161">
    <property type="entry name" value="Ald_DH/histidinol_DH"/>
</dbReference>
<protein>
    <submittedName>
        <fullName evidence="6">Aldehyde dehydrogenase</fullName>
    </submittedName>
</protein>
<evidence type="ECO:0000256" key="1">
    <source>
        <dbReference type="ARBA" id="ARBA00009986"/>
    </source>
</evidence>
<reference evidence="6 7" key="2">
    <citation type="journal article" date="2021" name="Int. J. Syst. Evol. Microbiol.">
        <title>Isolation and Polyphasic Characterization of Desulfuromonas versatilis sp. Nov., an Electrogenic Bacteria Capable of Versatile Metabolism Isolated from a Graphene Oxide-Reducing Enrichment Culture.</title>
        <authorList>
            <person name="Xie L."/>
            <person name="Yoshida N."/>
            <person name="Ishii S."/>
            <person name="Meng L."/>
        </authorList>
    </citation>
    <scope>NUCLEOTIDE SEQUENCE [LARGE SCALE GENOMIC DNA]</scope>
    <source>
        <strain evidence="6 7">NIT-T3</strain>
    </source>
</reference>
<dbReference type="InterPro" id="IPR015590">
    <property type="entry name" value="Aldehyde_DH_dom"/>
</dbReference>
<dbReference type="SUPFAM" id="SSF53720">
    <property type="entry name" value="ALDH-like"/>
    <property type="match status" value="1"/>
</dbReference>
<dbReference type="Gene3D" id="3.40.309.10">
    <property type="entry name" value="Aldehyde Dehydrogenase, Chain A, domain 2"/>
    <property type="match status" value="1"/>
</dbReference>
<evidence type="ECO:0000256" key="3">
    <source>
        <dbReference type="PROSITE-ProRule" id="PRU10007"/>
    </source>
</evidence>
<accession>A0ABN6DVP9</accession>
<dbReference type="PANTHER" id="PTHR42804">
    <property type="entry name" value="ALDEHYDE DEHYDROGENASE"/>
    <property type="match status" value="1"/>
</dbReference>
<reference evidence="6 7" key="1">
    <citation type="journal article" date="2016" name="C (Basel)">
        <title>Selective Growth of and Electricity Production by Marine Exoelectrogenic Bacteria in Self-Aggregated Hydrogel of Microbially Reduced Graphene Oxide.</title>
        <authorList>
            <person name="Yoshida N."/>
            <person name="Goto Y."/>
            <person name="Miyata Y."/>
        </authorList>
    </citation>
    <scope>NUCLEOTIDE SEQUENCE [LARGE SCALE GENOMIC DNA]</scope>
    <source>
        <strain evidence="6 7">NIT-T3</strain>
    </source>
</reference>
<keyword evidence="7" id="KW-1185">Reference proteome</keyword>
<gene>
    <name evidence="6" type="primary">aldA</name>
    <name evidence="6" type="ORF">DESUT3_04030</name>
</gene>
<dbReference type="InterPro" id="IPR029510">
    <property type="entry name" value="Ald_DH_CS_GLU"/>
</dbReference>
<dbReference type="PROSITE" id="PS00687">
    <property type="entry name" value="ALDEHYDE_DEHYDR_GLU"/>
    <property type="match status" value="1"/>
</dbReference>
<name>A0ABN6DVP9_9BACT</name>
<evidence type="ECO:0000313" key="6">
    <source>
        <dbReference type="EMBL" id="BCR03334.1"/>
    </source>
</evidence>
<feature type="active site" evidence="3">
    <location>
        <position position="245"/>
    </location>
</feature>
<evidence type="ECO:0000313" key="7">
    <source>
        <dbReference type="Proteomes" id="UP001319827"/>
    </source>
</evidence>
<comment type="similarity">
    <text evidence="1 4">Belongs to the aldehyde dehydrogenase family.</text>
</comment>
<dbReference type="EMBL" id="AP024355">
    <property type="protein sequence ID" value="BCR03334.1"/>
    <property type="molecule type" value="Genomic_DNA"/>
</dbReference>
<keyword evidence="2 4" id="KW-0560">Oxidoreductase</keyword>
<dbReference type="Pfam" id="PF00171">
    <property type="entry name" value="Aldedh"/>
    <property type="match status" value="1"/>
</dbReference>
<proteinExistence type="inferred from homology"/>
<dbReference type="InterPro" id="IPR016163">
    <property type="entry name" value="Ald_DH_C"/>
</dbReference>
<dbReference type="Proteomes" id="UP001319827">
    <property type="component" value="Chromosome"/>
</dbReference>
<feature type="domain" description="Aldehyde dehydrogenase" evidence="5">
    <location>
        <begin position="13"/>
        <end position="469"/>
    </location>
</feature>
<dbReference type="PANTHER" id="PTHR42804:SF1">
    <property type="entry name" value="ALDEHYDE DEHYDROGENASE-RELATED"/>
    <property type="match status" value="1"/>
</dbReference>
<dbReference type="CDD" id="cd07138">
    <property type="entry name" value="ALDH_CddD_SSP0762"/>
    <property type="match status" value="1"/>
</dbReference>
<organism evidence="6 7">
    <name type="scientific">Desulfuromonas versatilis</name>
    <dbReference type="NCBI Taxonomy" id="2802975"/>
    <lineage>
        <taxon>Bacteria</taxon>
        <taxon>Pseudomonadati</taxon>
        <taxon>Thermodesulfobacteriota</taxon>
        <taxon>Desulfuromonadia</taxon>
        <taxon>Desulfuromonadales</taxon>
        <taxon>Desulfuromonadaceae</taxon>
        <taxon>Desulfuromonas</taxon>
    </lineage>
</organism>
<evidence type="ECO:0000259" key="5">
    <source>
        <dbReference type="Pfam" id="PF00171"/>
    </source>
</evidence>
<dbReference type="Gene3D" id="3.40.605.10">
    <property type="entry name" value="Aldehyde Dehydrogenase, Chain A, domain 1"/>
    <property type="match status" value="1"/>
</dbReference>
<evidence type="ECO:0000256" key="4">
    <source>
        <dbReference type="RuleBase" id="RU003345"/>
    </source>
</evidence>
<sequence>MRIFDKNYINGHWQPSVGGRFIDVLNPATEQVIGRVPASTAEDADSAVQAARAAFDGWAATPVEARATCLQKIHQGLVSRSEEIAETITAEVGMPLKLSRRIQAGLPAAVMESYAALVRDYPFEERIGNSLVVREALGVVACITPWNYPLHQIVAKLAPALAAGCTVVLKPSEVAPLNAFILAEIVAQAGLPPGVVNLVSGLGPVVGEELAAHPQVDMISFTGSTRAGKRVAELAAHSVKRVALELGGKSAAVILADADLPAAVKGTVNACFLNSGQTCSAHTRMLVPESLYKEAARLAVEIAGGFTVGDPAGDRAKLGPLVSEIQRQRVRDYIRKGIEEGAELLLGGAEAPPGMNKGYFVQPTVFGRVAPKSTIAQQEIFGPVLSILVYRDEEEAVRIANDSPYGLAGAVWSADAGRAQRVARRIRAGQIDINGGRFNLLAPFGGYKQSGHGREFGKFGLEEFLEIKSLQL</sequence>
<dbReference type="RefSeq" id="WP_221250813.1">
    <property type="nucleotide sequence ID" value="NZ_AP024355.1"/>
</dbReference>
<evidence type="ECO:0000256" key="2">
    <source>
        <dbReference type="ARBA" id="ARBA00023002"/>
    </source>
</evidence>
<dbReference type="InterPro" id="IPR016162">
    <property type="entry name" value="Ald_DH_N"/>
</dbReference>